<keyword evidence="6 7" id="KW-0460">Magnesium</keyword>
<proteinExistence type="inferred from homology"/>
<reference evidence="9" key="2">
    <citation type="submission" date="2021-04" db="EMBL/GenBank/DDBJ databases">
        <authorList>
            <person name="Gilroy R."/>
        </authorList>
    </citation>
    <scope>NUCLEOTIDE SEQUENCE</scope>
    <source>
        <strain evidence="9">Gambia11-129</strain>
    </source>
</reference>
<comment type="catalytic activity">
    <reaction evidence="1 8">
        <text>a myo-inositol phosphate + H2O = myo-inositol + phosphate</text>
        <dbReference type="Rhea" id="RHEA:24056"/>
        <dbReference type="ChEBI" id="CHEBI:15377"/>
        <dbReference type="ChEBI" id="CHEBI:17268"/>
        <dbReference type="ChEBI" id="CHEBI:43474"/>
        <dbReference type="ChEBI" id="CHEBI:84139"/>
        <dbReference type="EC" id="3.1.3.25"/>
    </reaction>
</comment>
<comment type="cofactor">
    <cofactor evidence="2 7 8">
        <name>Mg(2+)</name>
        <dbReference type="ChEBI" id="CHEBI:18420"/>
    </cofactor>
</comment>
<dbReference type="PANTHER" id="PTHR20854:SF4">
    <property type="entry name" value="INOSITOL-1-MONOPHOSPHATASE-RELATED"/>
    <property type="match status" value="1"/>
</dbReference>
<keyword evidence="4 7" id="KW-0479">Metal-binding</keyword>
<gene>
    <name evidence="9" type="ORF">IAB12_07220</name>
</gene>
<evidence type="ECO:0000256" key="6">
    <source>
        <dbReference type="ARBA" id="ARBA00022842"/>
    </source>
</evidence>
<dbReference type="PRINTS" id="PR00377">
    <property type="entry name" value="IMPHPHTASES"/>
</dbReference>
<dbReference type="GO" id="GO:0008934">
    <property type="term" value="F:inositol monophosphate 1-phosphatase activity"/>
    <property type="evidence" value="ECO:0007669"/>
    <property type="project" value="InterPro"/>
</dbReference>
<dbReference type="FunFam" id="3.30.540.10:FF:000003">
    <property type="entry name" value="Inositol-1-monophosphatase"/>
    <property type="match status" value="1"/>
</dbReference>
<dbReference type="CDD" id="cd01639">
    <property type="entry name" value="IMPase"/>
    <property type="match status" value="1"/>
</dbReference>
<evidence type="ECO:0000256" key="1">
    <source>
        <dbReference type="ARBA" id="ARBA00001033"/>
    </source>
</evidence>
<evidence type="ECO:0000256" key="8">
    <source>
        <dbReference type="RuleBase" id="RU364068"/>
    </source>
</evidence>
<dbReference type="Gene3D" id="3.30.540.10">
    <property type="entry name" value="Fructose-1,6-Bisphosphatase, subunit A, domain 1"/>
    <property type="match status" value="1"/>
</dbReference>
<dbReference type="GO" id="GO:0006020">
    <property type="term" value="P:inositol metabolic process"/>
    <property type="evidence" value="ECO:0007669"/>
    <property type="project" value="TreeGrafter"/>
</dbReference>
<comment type="similarity">
    <text evidence="3 8">Belongs to the inositol monophosphatase superfamily.</text>
</comment>
<dbReference type="InterPro" id="IPR020583">
    <property type="entry name" value="Inositol_monoP_metal-BS"/>
</dbReference>
<feature type="binding site" evidence="7">
    <location>
        <position position="65"/>
    </location>
    <ligand>
        <name>Mg(2+)</name>
        <dbReference type="ChEBI" id="CHEBI:18420"/>
        <label>1</label>
        <note>catalytic</note>
    </ligand>
</feature>
<feature type="binding site" evidence="7">
    <location>
        <position position="83"/>
    </location>
    <ligand>
        <name>Mg(2+)</name>
        <dbReference type="ChEBI" id="CHEBI:18420"/>
        <label>1</label>
        <note>catalytic</note>
    </ligand>
</feature>
<protein>
    <recommendedName>
        <fullName evidence="8">Inositol-1-monophosphatase</fullName>
        <ecNumber evidence="8">3.1.3.25</ecNumber>
    </recommendedName>
</protein>
<organism evidence="9 10">
    <name type="scientific">Candidatus Ornithospirochaeta avicola</name>
    <dbReference type="NCBI Taxonomy" id="2840896"/>
    <lineage>
        <taxon>Bacteria</taxon>
        <taxon>Pseudomonadati</taxon>
        <taxon>Spirochaetota</taxon>
        <taxon>Spirochaetia</taxon>
        <taxon>Spirochaetales</taxon>
        <taxon>Spirochaetaceae</taxon>
        <taxon>Spirochaetaceae incertae sedis</taxon>
        <taxon>Candidatus Ornithospirochaeta</taxon>
    </lineage>
</organism>
<dbReference type="Proteomes" id="UP000823936">
    <property type="component" value="Unassembled WGS sequence"/>
</dbReference>
<name>A0A9D1PVJ6_9SPIO</name>
<evidence type="ECO:0000256" key="2">
    <source>
        <dbReference type="ARBA" id="ARBA00001946"/>
    </source>
</evidence>
<dbReference type="PROSITE" id="PS00630">
    <property type="entry name" value="IMP_2"/>
    <property type="match status" value="1"/>
</dbReference>
<dbReference type="InterPro" id="IPR033942">
    <property type="entry name" value="IMPase"/>
</dbReference>
<dbReference type="AlphaFoldDB" id="A0A9D1PVJ6"/>
<dbReference type="Pfam" id="PF00459">
    <property type="entry name" value="Inositol_P"/>
    <property type="match status" value="1"/>
</dbReference>
<comment type="caution">
    <text evidence="9">The sequence shown here is derived from an EMBL/GenBank/DDBJ whole genome shotgun (WGS) entry which is preliminary data.</text>
</comment>
<dbReference type="InterPro" id="IPR000760">
    <property type="entry name" value="Inositol_monophosphatase-like"/>
</dbReference>
<feature type="binding site" evidence="7">
    <location>
        <position position="82"/>
    </location>
    <ligand>
        <name>Mg(2+)</name>
        <dbReference type="ChEBI" id="CHEBI:18420"/>
        <label>1</label>
        <note>catalytic</note>
    </ligand>
</feature>
<dbReference type="SUPFAM" id="SSF56655">
    <property type="entry name" value="Carbohydrate phosphatase"/>
    <property type="match status" value="1"/>
</dbReference>
<dbReference type="InterPro" id="IPR020550">
    <property type="entry name" value="Inositol_monophosphatase_CS"/>
</dbReference>
<dbReference type="PROSITE" id="PS00629">
    <property type="entry name" value="IMP_1"/>
    <property type="match status" value="1"/>
</dbReference>
<dbReference type="GO" id="GO:0046854">
    <property type="term" value="P:phosphatidylinositol phosphate biosynthetic process"/>
    <property type="evidence" value="ECO:0007669"/>
    <property type="project" value="InterPro"/>
</dbReference>
<reference evidence="9" key="1">
    <citation type="journal article" date="2021" name="PeerJ">
        <title>Extensive microbial diversity within the chicken gut microbiome revealed by metagenomics and culture.</title>
        <authorList>
            <person name="Gilroy R."/>
            <person name="Ravi A."/>
            <person name="Getino M."/>
            <person name="Pursley I."/>
            <person name="Horton D.L."/>
            <person name="Alikhan N.F."/>
            <person name="Baker D."/>
            <person name="Gharbi K."/>
            <person name="Hall N."/>
            <person name="Watson M."/>
            <person name="Adriaenssens E.M."/>
            <person name="Foster-Nyarko E."/>
            <person name="Jarju S."/>
            <person name="Secka A."/>
            <person name="Antonio M."/>
            <person name="Oren A."/>
            <person name="Chaudhuri R.R."/>
            <person name="La Ragione R."/>
            <person name="Hildebrand F."/>
            <person name="Pallen M.J."/>
        </authorList>
    </citation>
    <scope>NUCLEOTIDE SEQUENCE</scope>
    <source>
        <strain evidence="9">Gambia11-129</strain>
    </source>
</reference>
<evidence type="ECO:0000256" key="5">
    <source>
        <dbReference type="ARBA" id="ARBA00022801"/>
    </source>
</evidence>
<evidence type="ECO:0000256" key="3">
    <source>
        <dbReference type="ARBA" id="ARBA00009759"/>
    </source>
</evidence>
<evidence type="ECO:0000256" key="4">
    <source>
        <dbReference type="ARBA" id="ARBA00022723"/>
    </source>
</evidence>
<dbReference type="Gene3D" id="3.40.190.80">
    <property type="match status" value="1"/>
</dbReference>
<evidence type="ECO:0000256" key="7">
    <source>
        <dbReference type="PIRSR" id="PIRSR600760-2"/>
    </source>
</evidence>
<evidence type="ECO:0000313" key="10">
    <source>
        <dbReference type="Proteomes" id="UP000823936"/>
    </source>
</evidence>
<feature type="binding site" evidence="7">
    <location>
        <position position="80"/>
    </location>
    <ligand>
        <name>Mg(2+)</name>
        <dbReference type="ChEBI" id="CHEBI:18420"/>
        <label>1</label>
        <note>catalytic</note>
    </ligand>
</feature>
<dbReference type="GO" id="GO:0046872">
    <property type="term" value="F:metal ion binding"/>
    <property type="evidence" value="ECO:0007669"/>
    <property type="project" value="UniProtKB-KW"/>
</dbReference>
<dbReference type="EMBL" id="DXHU01000023">
    <property type="protein sequence ID" value="HIV99548.1"/>
    <property type="molecule type" value="Genomic_DNA"/>
</dbReference>
<dbReference type="GO" id="GO:0007165">
    <property type="term" value="P:signal transduction"/>
    <property type="evidence" value="ECO:0007669"/>
    <property type="project" value="TreeGrafter"/>
</dbReference>
<evidence type="ECO:0000313" key="9">
    <source>
        <dbReference type="EMBL" id="HIV99548.1"/>
    </source>
</evidence>
<sequence length="251" mass="27719">MKEKIECALKAADMASSFLLSHTEERKEVESKKENDYVTLADKEAERIIISVISTAFPSDSIYAEESGGKITDGPLWVIDPIDGTVNFMNTFPSYTISICYMEKGEALFGIVRNVCRGETFFAQRGKGAFLNGKKISVSSLDSKHGLCIAVPPHRKHSKLDSYLKEFRRIYNYFSDIRSIGSAALSLSYVASGRVCSYYERYLQLYDVAAGLLIAEEAGAVNEVTEDEDGLVVISSSPSSYPDIKRAIEGV</sequence>
<feature type="binding site" evidence="7">
    <location>
        <position position="207"/>
    </location>
    <ligand>
        <name>Mg(2+)</name>
        <dbReference type="ChEBI" id="CHEBI:18420"/>
        <label>1</label>
        <note>catalytic</note>
    </ligand>
</feature>
<dbReference type="EC" id="3.1.3.25" evidence="8"/>
<accession>A0A9D1PVJ6</accession>
<dbReference type="PANTHER" id="PTHR20854">
    <property type="entry name" value="INOSITOL MONOPHOSPHATASE"/>
    <property type="match status" value="1"/>
</dbReference>
<keyword evidence="5 8" id="KW-0378">Hydrolase</keyword>